<evidence type="ECO:0000256" key="1">
    <source>
        <dbReference type="ARBA" id="ARBA00023015"/>
    </source>
</evidence>
<dbReference type="InterPro" id="IPR001647">
    <property type="entry name" value="HTH_TetR"/>
</dbReference>
<protein>
    <recommendedName>
        <fullName evidence="4">HTH tetR-type domain-containing protein</fullName>
    </recommendedName>
</protein>
<keyword evidence="2" id="KW-0238">DNA-binding</keyword>
<dbReference type="PANTHER" id="PTHR43479:SF11">
    <property type="entry name" value="ACREF_ENVCD OPERON REPRESSOR-RELATED"/>
    <property type="match status" value="1"/>
</dbReference>
<dbReference type="AlphaFoldDB" id="A0A3B1DLW2"/>
<feature type="domain" description="HTH tetR-type" evidence="4">
    <location>
        <begin position="13"/>
        <end position="73"/>
    </location>
</feature>
<gene>
    <name evidence="5" type="ORF">MNBD_IGNAVI01-3186</name>
</gene>
<dbReference type="PROSITE" id="PS01081">
    <property type="entry name" value="HTH_TETR_1"/>
    <property type="match status" value="1"/>
</dbReference>
<reference evidence="5" key="1">
    <citation type="submission" date="2018-06" db="EMBL/GenBank/DDBJ databases">
        <authorList>
            <person name="Zhirakovskaya E."/>
        </authorList>
    </citation>
    <scope>NUCLEOTIDE SEQUENCE</scope>
</reference>
<evidence type="ECO:0000313" key="5">
    <source>
        <dbReference type="EMBL" id="VAX29677.1"/>
    </source>
</evidence>
<dbReference type="GO" id="GO:0003677">
    <property type="term" value="F:DNA binding"/>
    <property type="evidence" value="ECO:0007669"/>
    <property type="project" value="UniProtKB-KW"/>
</dbReference>
<proteinExistence type="predicted"/>
<evidence type="ECO:0000256" key="2">
    <source>
        <dbReference type="ARBA" id="ARBA00023125"/>
    </source>
</evidence>
<dbReference type="InterPro" id="IPR009057">
    <property type="entry name" value="Homeodomain-like_sf"/>
</dbReference>
<dbReference type="FunFam" id="1.10.10.60:FF:000141">
    <property type="entry name" value="TetR family transcriptional regulator"/>
    <property type="match status" value="1"/>
</dbReference>
<dbReference type="PROSITE" id="PS50977">
    <property type="entry name" value="HTH_TETR_2"/>
    <property type="match status" value="1"/>
</dbReference>
<organism evidence="5">
    <name type="scientific">hydrothermal vent metagenome</name>
    <dbReference type="NCBI Taxonomy" id="652676"/>
    <lineage>
        <taxon>unclassified sequences</taxon>
        <taxon>metagenomes</taxon>
        <taxon>ecological metagenomes</taxon>
    </lineage>
</organism>
<dbReference type="PRINTS" id="PR00455">
    <property type="entry name" value="HTHTETR"/>
</dbReference>
<name>A0A3B1DLW2_9ZZZZ</name>
<keyword evidence="1" id="KW-0805">Transcription regulation</keyword>
<evidence type="ECO:0000256" key="3">
    <source>
        <dbReference type="ARBA" id="ARBA00023163"/>
    </source>
</evidence>
<dbReference type="InterPro" id="IPR023772">
    <property type="entry name" value="DNA-bd_HTH_TetR-type_CS"/>
</dbReference>
<dbReference type="EMBL" id="UOGD01000460">
    <property type="protein sequence ID" value="VAX29677.1"/>
    <property type="molecule type" value="Genomic_DNA"/>
</dbReference>
<keyword evidence="3" id="KW-0804">Transcription</keyword>
<evidence type="ECO:0000259" key="4">
    <source>
        <dbReference type="PROSITE" id="PS50977"/>
    </source>
</evidence>
<sequence>MPRTKEQFKEIREKTKQNIIDAALKLFAQRGYYGTSIADIAKEAGVSKGLAYNYFKSKNELAEAIFSQLYIFFDQYDKLFAEVTDPYKLLELMIKGTFKHLRENEEFWKLYTSFALQWEVSEKMKILFEEIEKKYLKKMENVFRKIGLKNPKAESYFLGAMFDGISIDYLLDKDKYPLKSVERLLLKKYSKEELAK</sequence>
<dbReference type="InterPro" id="IPR050624">
    <property type="entry name" value="HTH-type_Tx_Regulator"/>
</dbReference>
<dbReference type="Pfam" id="PF00440">
    <property type="entry name" value="TetR_N"/>
    <property type="match status" value="1"/>
</dbReference>
<dbReference type="PANTHER" id="PTHR43479">
    <property type="entry name" value="ACREF/ENVCD OPERON REPRESSOR-RELATED"/>
    <property type="match status" value="1"/>
</dbReference>
<dbReference type="Gene3D" id="1.10.357.10">
    <property type="entry name" value="Tetracycline Repressor, domain 2"/>
    <property type="match status" value="1"/>
</dbReference>
<dbReference type="SUPFAM" id="SSF46689">
    <property type="entry name" value="Homeodomain-like"/>
    <property type="match status" value="1"/>
</dbReference>
<accession>A0A3B1DLW2</accession>